<dbReference type="Gene3D" id="3.40.50.1820">
    <property type="entry name" value="alpha/beta hydrolase"/>
    <property type="match status" value="2"/>
</dbReference>
<dbReference type="PANTHER" id="PTHR22946:SF8">
    <property type="entry name" value="ACETYL XYLAN ESTERASE DOMAIN-CONTAINING PROTEIN"/>
    <property type="match status" value="1"/>
</dbReference>
<feature type="chain" id="PRO_5017050526" evidence="1">
    <location>
        <begin position="26"/>
        <end position="710"/>
    </location>
</feature>
<evidence type="ECO:0000259" key="2">
    <source>
        <dbReference type="Pfam" id="PF05448"/>
    </source>
</evidence>
<dbReference type="SUPFAM" id="SSF53474">
    <property type="entry name" value="alpha/beta-Hydrolases"/>
    <property type="match status" value="2"/>
</dbReference>
<dbReference type="Pfam" id="PF05448">
    <property type="entry name" value="AXE1"/>
    <property type="match status" value="1"/>
</dbReference>
<evidence type="ECO:0000313" key="3">
    <source>
        <dbReference type="EMBL" id="RCR67484.1"/>
    </source>
</evidence>
<dbReference type="PANTHER" id="PTHR22946">
    <property type="entry name" value="DIENELACTONE HYDROLASE DOMAIN-CONTAINING PROTEIN-RELATED"/>
    <property type="match status" value="1"/>
</dbReference>
<comment type="caution">
    <text evidence="3">The sequence shown here is derived from an EMBL/GenBank/DDBJ whole genome shotgun (WGS) entry which is preliminary data.</text>
</comment>
<dbReference type="InterPro" id="IPR050261">
    <property type="entry name" value="FrsA_esterase"/>
</dbReference>
<dbReference type="Proteomes" id="UP000253383">
    <property type="component" value="Unassembled WGS sequence"/>
</dbReference>
<feature type="domain" description="Acetyl xylan esterase" evidence="2">
    <location>
        <begin position="107"/>
        <end position="281"/>
    </location>
</feature>
<sequence>MQSMKPSTITILLCLSLGLTTFVQAQDDLAVLPYWKYYNGQPGALYRHLCEQAFGQLEQRKKAVQALRTQQDWQKRQTVVRQKLQEAFGVFPEKTPLNPVVTGKLERDGITVEKLYFESLPKYYVTAALFMPAGKRENLPAIVFCSGHGVPAFRSGVYQQMILNYVKKGFAVLAFDPIGQGERIQYGESEGKRFAGLKPTLEHSYPGAQAFVAGVTPALYFVWDGIRAVDYLLTRPEIDAARIGVTGRSGGGTQSAYLAAMDPRIRAAAPECYLTTYDKLLRSNGPQDAEQILTGMLAKGLDLGDLVEVRAPRPTLMVTTTRDMFSMDGARELFDEAKKAYKALGAESNLGLVEDDAPHASTQKNREATYAFFQKHLNNPGSSADEKIPAFRAEELNVTPTGNVFTALKGETLFSLTQKRALAVAPQITAGNSLQSLTKQVIALTGYTPPTLGEVIFSGKFPREGYDLERYLVKGPGAYYLPVLWFKPEKDTGKTVLYIDSKGKAGAAQKGGVADQLVQAGYNVVLPDLSGAGELAQTDLPGGDSQLDSTSLNLWFAGILTRKSLVAVRMEEIQLLTEFIKRKTGTSTISAVGVGTFVPDVLHATLLTPAIGRLALLNGLGAYRSLIEQEQYLPRYVPSVVAGAINTYDLPDLVAALVPRPVWLAGVVNGAGQPVSPSELERLYPTEGKHLRLSSTAEHTALLAWLKTEK</sequence>
<accession>A0A368JLD6</accession>
<dbReference type="OrthoDB" id="3668964at2"/>
<evidence type="ECO:0000313" key="4">
    <source>
        <dbReference type="Proteomes" id="UP000253383"/>
    </source>
</evidence>
<dbReference type="InterPro" id="IPR029058">
    <property type="entry name" value="AB_hydrolase_fold"/>
</dbReference>
<gene>
    <name evidence="3" type="ORF">DUE52_22040</name>
</gene>
<name>A0A368JLD6_9BACT</name>
<proteinExistence type="predicted"/>
<protein>
    <submittedName>
        <fullName evidence="3">Xylan esterase</fullName>
    </submittedName>
</protein>
<organism evidence="3 4">
    <name type="scientific">Larkinella punicea</name>
    <dbReference type="NCBI Taxonomy" id="2315727"/>
    <lineage>
        <taxon>Bacteria</taxon>
        <taxon>Pseudomonadati</taxon>
        <taxon>Bacteroidota</taxon>
        <taxon>Cytophagia</taxon>
        <taxon>Cytophagales</taxon>
        <taxon>Spirosomataceae</taxon>
        <taxon>Larkinella</taxon>
    </lineage>
</organism>
<feature type="signal peptide" evidence="1">
    <location>
        <begin position="1"/>
        <end position="25"/>
    </location>
</feature>
<dbReference type="EMBL" id="QOWE01000019">
    <property type="protein sequence ID" value="RCR67484.1"/>
    <property type="molecule type" value="Genomic_DNA"/>
</dbReference>
<evidence type="ECO:0000256" key="1">
    <source>
        <dbReference type="SAM" id="SignalP"/>
    </source>
</evidence>
<reference evidence="3 4" key="1">
    <citation type="submission" date="2018-07" db="EMBL/GenBank/DDBJ databases">
        <title>Genome analysis of Larkinella rosea.</title>
        <authorList>
            <person name="Zhou Z."/>
            <person name="Wang G."/>
        </authorList>
    </citation>
    <scope>NUCLEOTIDE SEQUENCE [LARGE SCALE GENOMIC DNA]</scope>
    <source>
        <strain evidence="4">zzj9</strain>
    </source>
</reference>
<dbReference type="InterPro" id="IPR008391">
    <property type="entry name" value="AXE1_dom"/>
</dbReference>
<dbReference type="AlphaFoldDB" id="A0A368JLD6"/>
<keyword evidence="4" id="KW-1185">Reference proteome</keyword>
<keyword evidence="1" id="KW-0732">Signal</keyword>